<keyword evidence="2" id="KW-1185">Reference proteome</keyword>
<protein>
    <submittedName>
        <fullName evidence="1">Uncharacterized protein</fullName>
    </submittedName>
</protein>
<dbReference type="RefSeq" id="WP_345736095.1">
    <property type="nucleotide sequence ID" value="NZ_BAABIA010000003.1"/>
</dbReference>
<sequence>MKNFLALLIFAAAGGGWYVYHQNTQAKIQIAEMTQNLPIYEQTVATRQAEVQAYSRMLDLQKKVQAKRTEVNAIVEKESSLKETLSKLAKEKSDIVSRARQAFAGKVIPELTLTDGRKLAQVKIIKVEESGLSVSLPSGVQKIQPSELPENLRKSFHYR</sequence>
<evidence type="ECO:0000313" key="1">
    <source>
        <dbReference type="EMBL" id="GAA5138903.1"/>
    </source>
</evidence>
<evidence type="ECO:0000313" key="2">
    <source>
        <dbReference type="Proteomes" id="UP001499852"/>
    </source>
</evidence>
<reference evidence="2" key="1">
    <citation type="journal article" date="2019" name="Int. J. Syst. Evol. Microbiol.">
        <title>The Global Catalogue of Microorganisms (GCM) 10K type strain sequencing project: providing services to taxonomists for standard genome sequencing and annotation.</title>
        <authorList>
            <consortium name="The Broad Institute Genomics Platform"/>
            <consortium name="The Broad Institute Genome Sequencing Center for Infectious Disease"/>
            <person name="Wu L."/>
            <person name="Ma J."/>
        </authorList>
    </citation>
    <scope>NUCLEOTIDE SEQUENCE [LARGE SCALE GENOMIC DNA]</scope>
    <source>
        <strain evidence="2">JCM 18053</strain>
    </source>
</reference>
<comment type="caution">
    <text evidence="1">The sequence shown here is derived from an EMBL/GenBank/DDBJ whole genome shotgun (WGS) entry which is preliminary data.</text>
</comment>
<dbReference type="Proteomes" id="UP001499852">
    <property type="component" value="Unassembled WGS sequence"/>
</dbReference>
<dbReference type="EMBL" id="BAABIA010000003">
    <property type="protein sequence ID" value="GAA5138903.1"/>
    <property type="molecule type" value="Genomic_DNA"/>
</dbReference>
<gene>
    <name evidence="1" type="ORF">GCM10023213_18660</name>
</gene>
<accession>A0ABP9P7U2</accession>
<proteinExistence type="predicted"/>
<organism evidence="1 2">
    <name type="scientific">Prosthecobacter algae</name>
    <dbReference type="NCBI Taxonomy" id="1144682"/>
    <lineage>
        <taxon>Bacteria</taxon>
        <taxon>Pseudomonadati</taxon>
        <taxon>Verrucomicrobiota</taxon>
        <taxon>Verrucomicrobiia</taxon>
        <taxon>Verrucomicrobiales</taxon>
        <taxon>Verrucomicrobiaceae</taxon>
        <taxon>Prosthecobacter</taxon>
    </lineage>
</organism>
<name>A0ABP9P7U2_9BACT</name>